<feature type="chain" id="PRO_5030928314" evidence="2">
    <location>
        <begin position="20"/>
        <end position="327"/>
    </location>
</feature>
<keyword evidence="4" id="KW-1185">Reference proteome</keyword>
<comment type="caution">
    <text evidence="3">The sequence shown here is derived from an EMBL/GenBank/DDBJ whole genome shotgun (WGS) entry which is preliminary data.</text>
</comment>
<dbReference type="AlphaFoldDB" id="A0A7X0PI08"/>
<dbReference type="Pfam" id="PF03401">
    <property type="entry name" value="TctC"/>
    <property type="match status" value="1"/>
</dbReference>
<reference evidence="3 4" key="1">
    <citation type="submission" date="2020-08" db="EMBL/GenBank/DDBJ databases">
        <title>Functional genomics of gut bacteria from endangered species of beetles.</title>
        <authorList>
            <person name="Carlos-Shanley C."/>
        </authorList>
    </citation>
    <scope>NUCLEOTIDE SEQUENCE [LARGE SCALE GENOMIC DNA]</scope>
    <source>
        <strain evidence="3 4">S00198</strain>
    </source>
</reference>
<dbReference type="PANTHER" id="PTHR42928:SF5">
    <property type="entry name" value="BLR1237 PROTEIN"/>
    <property type="match status" value="1"/>
</dbReference>
<accession>A0A7X0PI08</accession>
<dbReference type="InterPro" id="IPR006311">
    <property type="entry name" value="TAT_signal"/>
</dbReference>
<dbReference type="Gene3D" id="3.40.190.10">
    <property type="entry name" value="Periplasmic binding protein-like II"/>
    <property type="match status" value="1"/>
</dbReference>
<dbReference type="PIRSF" id="PIRSF017082">
    <property type="entry name" value="YflP"/>
    <property type="match status" value="1"/>
</dbReference>
<keyword evidence="3" id="KW-0675">Receptor</keyword>
<evidence type="ECO:0000313" key="3">
    <source>
        <dbReference type="EMBL" id="MBB6561964.1"/>
    </source>
</evidence>
<evidence type="ECO:0000313" key="4">
    <source>
        <dbReference type="Proteomes" id="UP000575083"/>
    </source>
</evidence>
<name>A0A7X0PI08_9BURK</name>
<protein>
    <submittedName>
        <fullName evidence="3">Tripartite-type tricarboxylate transporter receptor subunit TctC</fullName>
    </submittedName>
</protein>
<comment type="similarity">
    <text evidence="1">Belongs to the UPF0065 (bug) family.</text>
</comment>
<evidence type="ECO:0000256" key="2">
    <source>
        <dbReference type="SAM" id="SignalP"/>
    </source>
</evidence>
<proteinExistence type="inferred from homology"/>
<evidence type="ECO:0000256" key="1">
    <source>
        <dbReference type="ARBA" id="ARBA00006987"/>
    </source>
</evidence>
<organism evidence="3 4">
    <name type="scientific">Acidovorax soli</name>
    <dbReference type="NCBI Taxonomy" id="592050"/>
    <lineage>
        <taxon>Bacteria</taxon>
        <taxon>Pseudomonadati</taxon>
        <taxon>Pseudomonadota</taxon>
        <taxon>Betaproteobacteria</taxon>
        <taxon>Burkholderiales</taxon>
        <taxon>Comamonadaceae</taxon>
        <taxon>Acidovorax</taxon>
    </lineage>
</organism>
<dbReference type="InterPro" id="IPR042100">
    <property type="entry name" value="Bug_dom1"/>
</dbReference>
<dbReference type="Proteomes" id="UP000575083">
    <property type="component" value="Unassembled WGS sequence"/>
</dbReference>
<sequence>MQPHLYPRRSLLAAGTALAATTLMRPAWAQSPAGMRKLFVGFPAGGTADSLGRALAQQLADASGGYVVENKTGASGQLAADAVRLAAPDGTALLLTPSSVMTLVPQLYRKPMYDTQRDFVPVACVCDHSFALAVNGNSPHTSLASFMAWARANPSAATYATPGPGSGPHFLGTMAGRELGAPWVHVPYRGVVPGLQDLMGGQVACTFNPLPTMLEYHRAGRIRILAVTSPQRLASLPEVPTFAEAGHPGLQLVEWYGLFASAKVPAATVGRLGGEVHRAMAAPEMQAAARRLEVVPRYEDGLVLARLVQQDQERWRGLVTSTGIQLE</sequence>
<dbReference type="EMBL" id="JACHLK010000010">
    <property type="protein sequence ID" value="MBB6561964.1"/>
    <property type="molecule type" value="Genomic_DNA"/>
</dbReference>
<keyword evidence="2" id="KW-0732">Signal</keyword>
<dbReference type="InterPro" id="IPR005064">
    <property type="entry name" value="BUG"/>
</dbReference>
<feature type="signal peptide" evidence="2">
    <location>
        <begin position="1"/>
        <end position="19"/>
    </location>
</feature>
<dbReference type="PANTHER" id="PTHR42928">
    <property type="entry name" value="TRICARBOXYLATE-BINDING PROTEIN"/>
    <property type="match status" value="1"/>
</dbReference>
<dbReference type="Gene3D" id="3.40.190.150">
    <property type="entry name" value="Bordetella uptake gene, domain 1"/>
    <property type="match status" value="1"/>
</dbReference>
<gene>
    <name evidence="3" type="ORF">HNP48_004666</name>
</gene>
<dbReference type="PROSITE" id="PS51318">
    <property type="entry name" value="TAT"/>
    <property type="match status" value="1"/>
</dbReference>
<dbReference type="SUPFAM" id="SSF53850">
    <property type="entry name" value="Periplasmic binding protein-like II"/>
    <property type="match status" value="1"/>
</dbReference>
<dbReference type="RefSeq" id="WP_184861522.1">
    <property type="nucleotide sequence ID" value="NZ_JACHLK010000010.1"/>
</dbReference>